<proteinExistence type="predicted"/>
<evidence type="ECO:0000313" key="2">
    <source>
        <dbReference type="EMBL" id="KAJ0204228.1"/>
    </source>
</evidence>
<evidence type="ECO:0000256" key="1">
    <source>
        <dbReference type="SAM" id="MobiDB-lite"/>
    </source>
</evidence>
<feature type="region of interest" description="Disordered" evidence="1">
    <location>
        <begin position="102"/>
        <end position="136"/>
    </location>
</feature>
<feature type="compositionally biased region" description="Basic residues" evidence="1">
    <location>
        <begin position="278"/>
        <end position="288"/>
    </location>
</feature>
<protein>
    <recommendedName>
        <fullName evidence="4">Ubiquitin-like protease family profile domain-containing protein</fullName>
    </recommendedName>
</protein>
<evidence type="ECO:0000313" key="3">
    <source>
        <dbReference type="Proteomes" id="UP000235145"/>
    </source>
</evidence>
<reference evidence="2 3" key="1">
    <citation type="journal article" date="2017" name="Nat. Commun.">
        <title>Genome assembly with in vitro proximity ligation data and whole-genome triplication in lettuce.</title>
        <authorList>
            <person name="Reyes-Chin-Wo S."/>
            <person name="Wang Z."/>
            <person name="Yang X."/>
            <person name="Kozik A."/>
            <person name="Arikit S."/>
            <person name="Song C."/>
            <person name="Xia L."/>
            <person name="Froenicke L."/>
            <person name="Lavelle D.O."/>
            <person name="Truco M.J."/>
            <person name="Xia R."/>
            <person name="Zhu S."/>
            <person name="Xu C."/>
            <person name="Xu H."/>
            <person name="Xu X."/>
            <person name="Cox K."/>
            <person name="Korf I."/>
            <person name="Meyers B.C."/>
            <person name="Michelmore R.W."/>
        </authorList>
    </citation>
    <scope>NUCLEOTIDE SEQUENCE [LARGE SCALE GENOMIC DNA]</scope>
    <source>
        <strain evidence="3">cv. Salinas</strain>
        <tissue evidence="2">Seedlings</tissue>
    </source>
</reference>
<feature type="region of interest" description="Disordered" evidence="1">
    <location>
        <begin position="275"/>
        <end position="294"/>
    </location>
</feature>
<accession>A0A9R1VFS7</accession>
<sequence>MLIYLSEFTYDDLEDTWNKIDRYFSLPERRQTFKYLFCKIYDYMRCFQLFVLVDLRYQKTETDLGSNDGVEGLRPRHSMSPNDDEMTTSYYMSCQKYVYGEQNSVPSPVRDHFRRQDESSSSISSSGHSHGRCGHSGKPSLEEVLKWLHALGQQVFMNREPVKVFVEEVDNESIWNNITFEKLAEFQTNFGEKVLDDEVMNKNNANDNVLVILKTGRSWTRGYTKRGEVLEEEVIIIETVNHFDDHVFYGNKVTPDRPRLRNPSKYRCTPYADLHTTPKQKRRPKKKVDAKSTTPFPPPAFDVAHDFSVLRLQPYVAGGEYRLYNLVLDREFWSALFGRTHNGWLDEAHLTIWIRLLMERRFDSDRYTIMSPNFFAFHVLKDGFDWRAFMSGIATYPNFIVPWWNVDTVLMSIHSFPNHW</sequence>
<feature type="compositionally biased region" description="Low complexity" evidence="1">
    <location>
        <begin position="119"/>
        <end position="128"/>
    </location>
</feature>
<keyword evidence="3" id="KW-1185">Reference proteome</keyword>
<dbReference type="Proteomes" id="UP000235145">
    <property type="component" value="Unassembled WGS sequence"/>
</dbReference>
<evidence type="ECO:0008006" key="4">
    <source>
        <dbReference type="Google" id="ProtNLM"/>
    </source>
</evidence>
<dbReference type="AlphaFoldDB" id="A0A9R1VFS7"/>
<feature type="compositionally biased region" description="Basic and acidic residues" evidence="1">
    <location>
        <begin position="109"/>
        <end position="118"/>
    </location>
</feature>
<comment type="caution">
    <text evidence="2">The sequence shown here is derived from an EMBL/GenBank/DDBJ whole genome shotgun (WGS) entry which is preliminary data.</text>
</comment>
<name>A0A9R1VFS7_LACSA</name>
<organism evidence="2 3">
    <name type="scientific">Lactuca sativa</name>
    <name type="common">Garden lettuce</name>
    <dbReference type="NCBI Taxonomy" id="4236"/>
    <lineage>
        <taxon>Eukaryota</taxon>
        <taxon>Viridiplantae</taxon>
        <taxon>Streptophyta</taxon>
        <taxon>Embryophyta</taxon>
        <taxon>Tracheophyta</taxon>
        <taxon>Spermatophyta</taxon>
        <taxon>Magnoliopsida</taxon>
        <taxon>eudicotyledons</taxon>
        <taxon>Gunneridae</taxon>
        <taxon>Pentapetalae</taxon>
        <taxon>asterids</taxon>
        <taxon>campanulids</taxon>
        <taxon>Asterales</taxon>
        <taxon>Asteraceae</taxon>
        <taxon>Cichorioideae</taxon>
        <taxon>Cichorieae</taxon>
        <taxon>Lactucinae</taxon>
        <taxon>Lactuca</taxon>
    </lineage>
</organism>
<gene>
    <name evidence="2" type="ORF">LSAT_V11C500287120</name>
</gene>
<dbReference type="EMBL" id="NBSK02000005">
    <property type="protein sequence ID" value="KAJ0204228.1"/>
    <property type="molecule type" value="Genomic_DNA"/>
</dbReference>